<reference evidence="2 3" key="1">
    <citation type="submission" date="2024-01" db="EMBL/GenBank/DDBJ databases">
        <title>The genomes of 5 underutilized Papilionoideae crops provide insights into root nodulation and disease resistanc.</title>
        <authorList>
            <person name="Jiang F."/>
        </authorList>
    </citation>
    <scope>NUCLEOTIDE SEQUENCE [LARGE SCALE GENOMIC DNA]</scope>
    <source>
        <strain evidence="2">DUOXIRENSHENG_FW03</strain>
        <tissue evidence="2">Leaves</tissue>
    </source>
</reference>
<dbReference type="EMBL" id="JAYMYS010000001">
    <property type="protein sequence ID" value="KAK7410315.1"/>
    <property type="molecule type" value="Genomic_DNA"/>
</dbReference>
<keyword evidence="3" id="KW-1185">Reference proteome</keyword>
<dbReference type="Proteomes" id="UP001386955">
    <property type="component" value="Unassembled WGS sequence"/>
</dbReference>
<evidence type="ECO:0000313" key="3">
    <source>
        <dbReference type="Proteomes" id="UP001386955"/>
    </source>
</evidence>
<sequence length="145" mass="16201">MDSDVEESLRKRPRKNPFSVDSSSRKQLEQYSGRPFTIMGEVNFTQDDDNRLEITRNKFGSLLKRHGDLTERLASHQWKLEEAMINEGMKSTAPGMATLGEAAAVTSSQISRADIQNSESNYADIQNLESNNAVLSEADECEATN</sequence>
<evidence type="ECO:0000256" key="1">
    <source>
        <dbReference type="SAM" id="MobiDB-lite"/>
    </source>
</evidence>
<dbReference type="AlphaFoldDB" id="A0AAN9TA00"/>
<accession>A0AAN9TA00</accession>
<proteinExistence type="predicted"/>
<feature type="region of interest" description="Disordered" evidence="1">
    <location>
        <begin position="1"/>
        <end position="32"/>
    </location>
</feature>
<organism evidence="2 3">
    <name type="scientific">Psophocarpus tetragonolobus</name>
    <name type="common">Winged bean</name>
    <name type="synonym">Dolichos tetragonolobus</name>
    <dbReference type="NCBI Taxonomy" id="3891"/>
    <lineage>
        <taxon>Eukaryota</taxon>
        <taxon>Viridiplantae</taxon>
        <taxon>Streptophyta</taxon>
        <taxon>Embryophyta</taxon>
        <taxon>Tracheophyta</taxon>
        <taxon>Spermatophyta</taxon>
        <taxon>Magnoliopsida</taxon>
        <taxon>eudicotyledons</taxon>
        <taxon>Gunneridae</taxon>
        <taxon>Pentapetalae</taxon>
        <taxon>rosids</taxon>
        <taxon>fabids</taxon>
        <taxon>Fabales</taxon>
        <taxon>Fabaceae</taxon>
        <taxon>Papilionoideae</taxon>
        <taxon>50 kb inversion clade</taxon>
        <taxon>NPAAA clade</taxon>
        <taxon>indigoferoid/millettioid clade</taxon>
        <taxon>Phaseoleae</taxon>
        <taxon>Psophocarpus</taxon>
    </lineage>
</organism>
<comment type="caution">
    <text evidence="2">The sequence shown here is derived from an EMBL/GenBank/DDBJ whole genome shotgun (WGS) entry which is preliminary data.</text>
</comment>
<evidence type="ECO:0000313" key="2">
    <source>
        <dbReference type="EMBL" id="KAK7410315.1"/>
    </source>
</evidence>
<gene>
    <name evidence="2" type="ORF">VNO78_01014</name>
</gene>
<protein>
    <submittedName>
        <fullName evidence="2">Uncharacterized protein</fullName>
    </submittedName>
</protein>
<name>A0AAN9TA00_PSOTE</name>